<dbReference type="EMBL" id="CATOUU010001051">
    <property type="protein sequence ID" value="CAI9968950.1"/>
    <property type="molecule type" value="Genomic_DNA"/>
</dbReference>
<proteinExistence type="predicted"/>
<keyword evidence="7" id="KW-1185">Reference proteome</keyword>
<evidence type="ECO:0000313" key="4">
    <source>
        <dbReference type="EMBL" id="CAI9968950.1"/>
    </source>
</evidence>
<dbReference type="EMBL" id="CATOUU010001051">
    <property type="protein sequence ID" value="CAI9968949.1"/>
    <property type="molecule type" value="Genomic_DNA"/>
</dbReference>
<reference evidence="5 7" key="2">
    <citation type="submission" date="2024-07" db="EMBL/GenBank/DDBJ databases">
        <authorList>
            <person name="Akdeniz Z."/>
        </authorList>
    </citation>
    <scope>NUCLEOTIDE SEQUENCE [LARGE SCALE GENOMIC DNA]</scope>
</reference>
<feature type="domain" description="Myb-like" evidence="1">
    <location>
        <begin position="108"/>
        <end position="162"/>
    </location>
</feature>
<dbReference type="Gene3D" id="1.10.10.60">
    <property type="entry name" value="Homeodomain-like"/>
    <property type="match status" value="1"/>
</dbReference>
<reference evidence="4" key="1">
    <citation type="submission" date="2023-06" db="EMBL/GenBank/DDBJ databases">
        <authorList>
            <person name="Kurt Z."/>
        </authorList>
    </citation>
    <scope>NUCLEOTIDE SEQUENCE</scope>
</reference>
<dbReference type="SUPFAM" id="SSF46689">
    <property type="entry name" value="Homeodomain-like"/>
    <property type="match status" value="1"/>
</dbReference>
<dbReference type="CDD" id="cd00167">
    <property type="entry name" value="SANT"/>
    <property type="match status" value="1"/>
</dbReference>
<dbReference type="Pfam" id="PF13921">
    <property type="entry name" value="Myb_DNA-bind_6"/>
    <property type="match status" value="1"/>
</dbReference>
<dbReference type="SMART" id="SM00717">
    <property type="entry name" value="SANT"/>
    <property type="match status" value="1"/>
</dbReference>
<dbReference type="Proteomes" id="UP001642409">
    <property type="component" value="Unassembled WGS sequence"/>
</dbReference>
<dbReference type="InterPro" id="IPR001005">
    <property type="entry name" value="SANT/Myb"/>
</dbReference>
<dbReference type="InterPro" id="IPR009057">
    <property type="entry name" value="Homeodomain-like_sf"/>
</dbReference>
<accession>A0AA86URM5</accession>
<feature type="domain" description="HTH myb-type" evidence="2">
    <location>
        <begin position="133"/>
        <end position="166"/>
    </location>
</feature>
<comment type="caution">
    <text evidence="4">The sequence shown here is derived from an EMBL/GenBank/DDBJ whole genome shotgun (WGS) entry which is preliminary data.</text>
</comment>
<dbReference type="EMBL" id="CAXDID020000650">
    <property type="protein sequence ID" value="CAL6108358.1"/>
    <property type="molecule type" value="Genomic_DNA"/>
</dbReference>
<dbReference type="PROSITE" id="PS51294">
    <property type="entry name" value="HTH_MYB"/>
    <property type="match status" value="1"/>
</dbReference>
<evidence type="ECO:0000313" key="6">
    <source>
        <dbReference type="EMBL" id="CAL6108358.1"/>
    </source>
</evidence>
<dbReference type="InterPro" id="IPR017930">
    <property type="entry name" value="Myb_dom"/>
</dbReference>
<gene>
    <name evidence="3" type="ORF">HINF_LOCUS56594</name>
    <name evidence="4" type="ORF">HINF_LOCUS56595</name>
    <name evidence="5" type="ORF">HINF_LOCUS74927</name>
    <name evidence="6" type="ORF">HINF_LOCUS74928</name>
</gene>
<dbReference type="AlphaFoldDB" id="A0AA86URM5"/>
<name>A0AA86URM5_9EUKA</name>
<dbReference type="EMBL" id="CAXDID020000650">
    <property type="protein sequence ID" value="CAL6108356.1"/>
    <property type="molecule type" value="Genomic_DNA"/>
</dbReference>
<sequence>MQQHDAKTKHYFYITKVKFELLVLSVTQIEYKSYLLYIDTGIIRALIPFKKQKRSVKFCKNYYIQLTEFSISNDISTNIHSTAFVILSTFTCYARITQQYIYRIVPLQMKSVKQQWSLAEIRKLQICTELQSKSKGVDWTLVAKQMKSRTQSQCKSYYQNVLKPTLNQSMRKNHMWTKVELFSLWTYAVNYNYDFTFIKTLTKMFDQFTAKQLYSQWNQLLIKQKLVLAKCKHVEVDNAGVKKINNRDLKTCQFLLKCASVRWNLIKKKFFNYSTETLEDNGYTVDITEIKAIETFFQNIDIQQLLTVFTEEIVLRKLQEIQW</sequence>
<evidence type="ECO:0000313" key="5">
    <source>
        <dbReference type="EMBL" id="CAL6108356.1"/>
    </source>
</evidence>
<evidence type="ECO:0000259" key="2">
    <source>
        <dbReference type="PROSITE" id="PS51294"/>
    </source>
</evidence>
<evidence type="ECO:0000313" key="7">
    <source>
        <dbReference type="Proteomes" id="UP001642409"/>
    </source>
</evidence>
<evidence type="ECO:0000313" key="3">
    <source>
        <dbReference type="EMBL" id="CAI9968949.1"/>
    </source>
</evidence>
<dbReference type="PROSITE" id="PS50090">
    <property type="entry name" value="MYB_LIKE"/>
    <property type="match status" value="1"/>
</dbReference>
<evidence type="ECO:0000259" key="1">
    <source>
        <dbReference type="PROSITE" id="PS50090"/>
    </source>
</evidence>
<organism evidence="4">
    <name type="scientific">Hexamita inflata</name>
    <dbReference type="NCBI Taxonomy" id="28002"/>
    <lineage>
        <taxon>Eukaryota</taxon>
        <taxon>Metamonada</taxon>
        <taxon>Diplomonadida</taxon>
        <taxon>Hexamitidae</taxon>
        <taxon>Hexamitinae</taxon>
        <taxon>Hexamita</taxon>
    </lineage>
</organism>
<protein>
    <submittedName>
        <fullName evidence="4">SANT/Myb domain</fullName>
    </submittedName>
    <submittedName>
        <fullName evidence="5">SANT/Myb_domain</fullName>
    </submittedName>
</protein>